<keyword evidence="2" id="KW-1185">Reference proteome</keyword>
<dbReference type="AlphaFoldDB" id="A0AAD9U2Z2"/>
<evidence type="ECO:0000313" key="2">
    <source>
        <dbReference type="Proteomes" id="UP001280121"/>
    </source>
</evidence>
<accession>A0AAD9U2Z2</accession>
<organism evidence="1 2">
    <name type="scientific">Dipteronia dyeriana</name>
    <dbReference type="NCBI Taxonomy" id="168575"/>
    <lineage>
        <taxon>Eukaryota</taxon>
        <taxon>Viridiplantae</taxon>
        <taxon>Streptophyta</taxon>
        <taxon>Embryophyta</taxon>
        <taxon>Tracheophyta</taxon>
        <taxon>Spermatophyta</taxon>
        <taxon>Magnoliopsida</taxon>
        <taxon>eudicotyledons</taxon>
        <taxon>Gunneridae</taxon>
        <taxon>Pentapetalae</taxon>
        <taxon>rosids</taxon>
        <taxon>malvids</taxon>
        <taxon>Sapindales</taxon>
        <taxon>Sapindaceae</taxon>
        <taxon>Hippocastanoideae</taxon>
        <taxon>Acereae</taxon>
        <taxon>Dipteronia</taxon>
    </lineage>
</organism>
<protein>
    <submittedName>
        <fullName evidence="1">Uncharacterized protein</fullName>
    </submittedName>
</protein>
<reference evidence="1" key="1">
    <citation type="journal article" date="2023" name="Plant J.">
        <title>Genome sequences and population genomics provide insights into the demographic history, inbreeding, and mutation load of two 'living fossil' tree species of Dipteronia.</title>
        <authorList>
            <person name="Feng Y."/>
            <person name="Comes H.P."/>
            <person name="Chen J."/>
            <person name="Zhu S."/>
            <person name="Lu R."/>
            <person name="Zhang X."/>
            <person name="Li P."/>
            <person name="Qiu J."/>
            <person name="Olsen K.M."/>
            <person name="Qiu Y."/>
        </authorList>
    </citation>
    <scope>NUCLEOTIDE SEQUENCE</scope>
    <source>
        <strain evidence="1">KIB01</strain>
    </source>
</reference>
<dbReference type="Proteomes" id="UP001280121">
    <property type="component" value="Unassembled WGS sequence"/>
</dbReference>
<proteinExistence type="predicted"/>
<name>A0AAD9U2Z2_9ROSI</name>
<comment type="caution">
    <text evidence="1">The sequence shown here is derived from an EMBL/GenBank/DDBJ whole genome shotgun (WGS) entry which is preliminary data.</text>
</comment>
<evidence type="ECO:0000313" key="1">
    <source>
        <dbReference type="EMBL" id="KAK2646931.1"/>
    </source>
</evidence>
<gene>
    <name evidence="1" type="ORF">Ddye_022126</name>
</gene>
<sequence>MDGQLGPKEADGKVWKAGFDSSFQDGSLGLLPVIDCATNVRLGEFGIRNIHAELLQHALKQYYFGL</sequence>
<dbReference type="EMBL" id="JANJYI010000006">
    <property type="protein sequence ID" value="KAK2646931.1"/>
    <property type="molecule type" value="Genomic_DNA"/>
</dbReference>